<evidence type="ECO:0000256" key="1">
    <source>
        <dbReference type="SAM" id="MobiDB-lite"/>
    </source>
</evidence>
<evidence type="ECO:0000313" key="3">
    <source>
        <dbReference type="Proteomes" id="UP000218824"/>
    </source>
</evidence>
<gene>
    <name evidence="2" type="ORF">LEN_1322</name>
</gene>
<dbReference type="Proteomes" id="UP000218824">
    <property type="component" value="Chromosome"/>
</dbReference>
<dbReference type="AlphaFoldDB" id="A0AAU9AE32"/>
<sequence length="126" mass="14120">MDREQAERTSLLLAGMNATLDRHLLQLQAQLSHDEFRALCADFGRIMGEMLSVTAPLYRQFPQLEPEELGGPYRMEFVEVPEALFARKAIPPSAERRVRLTRKSVATCRSGASRDRDNTSAAQVSA</sequence>
<protein>
    <submittedName>
        <fullName evidence="2">Uncharacterized protein</fullName>
    </submittedName>
</protein>
<accession>A0AAU9AE32</accession>
<organism evidence="2 3">
    <name type="scientific">Lysobacter enzymogenes</name>
    <dbReference type="NCBI Taxonomy" id="69"/>
    <lineage>
        <taxon>Bacteria</taxon>
        <taxon>Pseudomonadati</taxon>
        <taxon>Pseudomonadota</taxon>
        <taxon>Gammaproteobacteria</taxon>
        <taxon>Lysobacterales</taxon>
        <taxon>Lysobacteraceae</taxon>
        <taxon>Lysobacter</taxon>
    </lineage>
</organism>
<dbReference type="EMBL" id="AP014940">
    <property type="protein sequence ID" value="BAV96809.1"/>
    <property type="molecule type" value="Genomic_DNA"/>
</dbReference>
<evidence type="ECO:0000313" key="2">
    <source>
        <dbReference type="EMBL" id="BAV96809.1"/>
    </source>
</evidence>
<dbReference type="KEGG" id="lem:LEN_1322"/>
<feature type="region of interest" description="Disordered" evidence="1">
    <location>
        <begin position="105"/>
        <end position="126"/>
    </location>
</feature>
<name>A0AAU9AE32_LYSEN</name>
<proteinExistence type="predicted"/>
<reference evidence="2 3" key="1">
    <citation type="journal article" date="2017" name="DNA Res.">
        <title>Complete genome sequence and expression profile of the commercial lytic enzyme producer Lysobacter enzymogenes M497-1.</title>
        <authorList>
            <person name="Takami H."/>
            <person name="Toyoda A."/>
            <person name="Uchiyama I."/>
            <person name="Itoh T."/>
            <person name="Takaki Y."/>
            <person name="Arai W."/>
            <person name="Nishi S."/>
            <person name="Kawai M."/>
            <person name="Shinya K."/>
            <person name="Ikeda H."/>
        </authorList>
    </citation>
    <scope>NUCLEOTIDE SEQUENCE [LARGE SCALE GENOMIC DNA]</scope>
    <source>
        <strain evidence="2 3">M497-1</strain>
    </source>
</reference>